<name>A0A928VQC6_9CYAN</name>
<gene>
    <name evidence="1" type="ORF">IQ266_14725</name>
</gene>
<reference evidence="1" key="1">
    <citation type="submission" date="2020-10" db="EMBL/GenBank/DDBJ databases">
        <authorList>
            <person name="Castelo-Branco R."/>
            <person name="Eusebio N."/>
            <person name="Adriana R."/>
            <person name="Vieira A."/>
            <person name="Brugerolle De Fraissinette N."/>
            <person name="Rezende De Castro R."/>
            <person name="Schneider M.P."/>
            <person name="Vasconcelos V."/>
            <person name="Leao P.N."/>
        </authorList>
    </citation>
    <scope>NUCLEOTIDE SEQUENCE</scope>
    <source>
        <strain evidence="1">LEGE 11480</strain>
    </source>
</reference>
<organism evidence="1 2">
    <name type="scientific">Romeriopsis navalis LEGE 11480</name>
    <dbReference type="NCBI Taxonomy" id="2777977"/>
    <lineage>
        <taxon>Bacteria</taxon>
        <taxon>Bacillati</taxon>
        <taxon>Cyanobacteriota</taxon>
        <taxon>Cyanophyceae</taxon>
        <taxon>Leptolyngbyales</taxon>
        <taxon>Leptolyngbyaceae</taxon>
        <taxon>Romeriopsis</taxon>
        <taxon>Romeriopsis navalis</taxon>
    </lineage>
</organism>
<dbReference type="RefSeq" id="WP_264325818.1">
    <property type="nucleotide sequence ID" value="NZ_JADEXQ010000049.1"/>
</dbReference>
<evidence type="ECO:0000313" key="2">
    <source>
        <dbReference type="Proteomes" id="UP000625316"/>
    </source>
</evidence>
<dbReference type="AlphaFoldDB" id="A0A928VQC6"/>
<keyword evidence="2" id="KW-1185">Reference proteome</keyword>
<dbReference type="GO" id="GO:0032259">
    <property type="term" value="P:methylation"/>
    <property type="evidence" value="ECO:0007669"/>
    <property type="project" value="UniProtKB-KW"/>
</dbReference>
<dbReference type="GO" id="GO:0008168">
    <property type="term" value="F:methyltransferase activity"/>
    <property type="evidence" value="ECO:0007669"/>
    <property type="project" value="UniProtKB-KW"/>
</dbReference>
<dbReference type="EMBL" id="JADEXQ010000049">
    <property type="protein sequence ID" value="MBE9030986.1"/>
    <property type="molecule type" value="Genomic_DNA"/>
</dbReference>
<sequence>MRLHEVVPWGRNLTEYQQMFTLSESDLGGRILGCGDGPASFNTEMHQLGHDVISIDPIYEFSAAQIRQRVEATYNSIISQVKAQPDEYIWKTFQSPDELGRSRLASMEQFLADYAQGRQAKRYIAAALPKLPMFNDQQFDLCLCSHFLLLYAQQLNAEFHQAALQTLLRVAAEVRIFPLLTLDNQRSPHLAPMIALATQLGKQADIITVEYEFQRGGNQMLRIHTPNDR</sequence>
<accession>A0A928VQC6</accession>
<keyword evidence="1" id="KW-0489">Methyltransferase</keyword>
<comment type="caution">
    <text evidence="1">The sequence shown here is derived from an EMBL/GenBank/DDBJ whole genome shotgun (WGS) entry which is preliminary data.</text>
</comment>
<dbReference type="Proteomes" id="UP000625316">
    <property type="component" value="Unassembled WGS sequence"/>
</dbReference>
<protein>
    <submittedName>
        <fullName evidence="1">SAM-dependent methyltransferase</fullName>
    </submittedName>
</protein>
<evidence type="ECO:0000313" key="1">
    <source>
        <dbReference type="EMBL" id="MBE9030986.1"/>
    </source>
</evidence>
<keyword evidence="1" id="KW-0808">Transferase</keyword>
<proteinExistence type="predicted"/>